<keyword evidence="1" id="KW-0812">Transmembrane</keyword>
<feature type="transmembrane region" description="Helical" evidence="1">
    <location>
        <begin position="65"/>
        <end position="82"/>
    </location>
</feature>
<dbReference type="Proteomes" id="UP000189410">
    <property type="component" value="Unassembled WGS sequence"/>
</dbReference>
<dbReference type="EMBL" id="MUFB01000022">
    <property type="protein sequence ID" value="OOE83195.1"/>
    <property type="molecule type" value="Genomic_DNA"/>
</dbReference>
<dbReference type="RefSeq" id="WP_046073042.1">
    <property type="nucleotide sequence ID" value="NZ_MUFB01000022.1"/>
</dbReference>
<proteinExistence type="predicted"/>
<protein>
    <recommendedName>
        <fullName evidence="4">TM2 domain-containing protein</fullName>
    </recommendedName>
</protein>
<keyword evidence="3" id="KW-1185">Reference proteome</keyword>
<feature type="transmembrane region" description="Helical" evidence="1">
    <location>
        <begin position="88"/>
        <end position="107"/>
    </location>
</feature>
<gene>
    <name evidence="2" type="ORF">BZG73_11875</name>
</gene>
<evidence type="ECO:0000313" key="2">
    <source>
        <dbReference type="EMBL" id="OOE83195.1"/>
    </source>
</evidence>
<organism evidence="2 3">
    <name type="scientific">Salinivibrio siamensis</name>
    <dbReference type="NCBI Taxonomy" id="414286"/>
    <lineage>
        <taxon>Bacteria</taxon>
        <taxon>Pseudomonadati</taxon>
        <taxon>Pseudomonadota</taxon>
        <taxon>Gammaproteobacteria</taxon>
        <taxon>Vibrionales</taxon>
        <taxon>Vibrionaceae</taxon>
        <taxon>Salinivibrio</taxon>
    </lineage>
</organism>
<keyword evidence="1" id="KW-1133">Transmembrane helix</keyword>
<name>A0ABX3K6X4_9GAMM</name>
<keyword evidence="1" id="KW-0472">Membrane</keyword>
<evidence type="ECO:0000313" key="3">
    <source>
        <dbReference type="Proteomes" id="UP000189410"/>
    </source>
</evidence>
<reference evidence="2 3" key="1">
    <citation type="journal article" date="2017" name="Genome Announc.">
        <title>Draft Genome Sequences of Salinivibrio proteolyticus, Salinivibrio sharmensis, Salinivibrio siamensis, Salinivibrio costicola subsp. alcaliphilus, Salinivibrio costicola subsp. vallismortis, and 29 New Isolates Belonging to the Genus Salinivibrio.</title>
        <authorList>
            <person name="Lopez-Hermoso C."/>
            <person name="de la Haba R.R."/>
            <person name="Sanchez-Porro C."/>
            <person name="Bayliss S.C."/>
            <person name="Feil E.J."/>
            <person name="Ventosa A."/>
        </authorList>
    </citation>
    <scope>NUCLEOTIDE SEQUENCE [LARGE SCALE GENOMIC DNA]</scope>
    <source>
        <strain evidence="2 3">JCM 14472</strain>
    </source>
</reference>
<comment type="caution">
    <text evidence="2">The sequence shown here is derived from an EMBL/GenBank/DDBJ whole genome shotgun (WGS) entry which is preliminary data.</text>
</comment>
<evidence type="ECO:0000256" key="1">
    <source>
        <dbReference type="SAM" id="Phobius"/>
    </source>
</evidence>
<evidence type="ECO:0008006" key="4">
    <source>
        <dbReference type="Google" id="ProtNLM"/>
    </source>
</evidence>
<accession>A0ABX3K6X4</accession>
<sequence>MRFTQPIEALEAQEVELKQQVNGLTQSQKKRFFAEQSRQLKDPDTYAALNWGFLGGIHHLYLRKYGLFVVECTLLVIAIIGLVLNQPYFGLILAGLVLFELPQLFFAQKIARQYNYHVSREIFEDIRRGG</sequence>